<dbReference type="Proteomes" id="UP001595880">
    <property type="component" value="Unassembled WGS sequence"/>
</dbReference>
<reference evidence="17" key="1">
    <citation type="journal article" date="2019" name="Int. J. Syst. Evol. Microbiol.">
        <title>The Global Catalogue of Microorganisms (GCM) 10K type strain sequencing project: providing services to taxonomists for standard genome sequencing and annotation.</title>
        <authorList>
            <consortium name="The Broad Institute Genomics Platform"/>
            <consortium name="The Broad Institute Genome Sequencing Center for Infectious Disease"/>
            <person name="Wu L."/>
            <person name="Ma J."/>
        </authorList>
    </citation>
    <scope>NUCLEOTIDE SEQUENCE [LARGE SCALE GENOMIC DNA]</scope>
    <source>
        <strain evidence="17">KACC 14058</strain>
    </source>
</reference>
<evidence type="ECO:0000313" key="17">
    <source>
        <dbReference type="Proteomes" id="UP001595880"/>
    </source>
</evidence>
<evidence type="ECO:0000256" key="5">
    <source>
        <dbReference type="ARBA" id="ARBA00022759"/>
    </source>
</evidence>
<comment type="similarity">
    <text evidence="11 13">Belongs to the RecU family.</text>
</comment>
<keyword evidence="17" id="KW-1185">Reference proteome</keyword>
<dbReference type="HAMAP" id="MF_00130">
    <property type="entry name" value="RecU"/>
    <property type="match status" value="1"/>
</dbReference>
<comment type="cofactor">
    <cofactor evidence="13">
        <name>Mg(2+)</name>
        <dbReference type="ChEBI" id="CHEBI:18420"/>
    </cofactor>
    <text evidence="13">Binds 1 Mg(2+) ion per subunit.</text>
</comment>
<dbReference type="Pfam" id="PF03838">
    <property type="entry name" value="RecU"/>
    <property type="match status" value="1"/>
</dbReference>
<dbReference type="NCBIfam" id="NF002584">
    <property type="entry name" value="PRK02234.1-5"/>
    <property type="match status" value="1"/>
</dbReference>
<evidence type="ECO:0000256" key="7">
    <source>
        <dbReference type="ARBA" id="ARBA00022801"/>
    </source>
</evidence>
<proteinExistence type="inferred from homology"/>
<feature type="binding site" evidence="13">
    <location>
        <position position="84"/>
    </location>
    <ligand>
        <name>Mg(2+)</name>
        <dbReference type="ChEBI" id="CHEBI:18420"/>
    </ligand>
</feature>
<evidence type="ECO:0000256" key="1">
    <source>
        <dbReference type="ARBA" id="ARBA00004496"/>
    </source>
</evidence>
<evidence type="ECO:0000256" key="11">
    <source>
        <dbReference type="ARBA" id="ARBA00023447"/>
    </source>
</evidence>
<dbReference type="InterPro" id="IPR004612">
    <property type="entry name" value="Resolv_RecU"/>
</dbReference>
<feature type="region of interest" description="Disordered" evidence="15">
    <location>
        <begin position="1"/>
        <end position="23"/>
    </location>
</feature>
<dbReference type="SUPFAM" id="SSF52980">
    <property type="entry name" value="Restriction endonuclease-like"/>
    <property type="match status" value="1"/>
</dbReference>
<keyword evidence="3 13" id="KW-0540">Nuclease</keyword>
<keyword evidence="10 13" id="KW-0234">DNA repair</keyword>
<dbReference type="InterPro" id="IPR011335">
    <property type="entry name" value="Restrct_endonuc-II-like"/>
</dbReference>
<dbReference type="RefSeq" id="WP_390197731.1">
    <property type="nucleotide sequence ID" value="NZ_JBHSDV010000001.1"/>
</dbReference>
<accession>A0ABV8VUM7</accession>
<evidence type="ECO:0000256" key="6">
    <source>
        <dbReference type="ARBA" id="ARBA00022763"/>
    </source>
</evidence>
<dbReference type="EC" id="3.1.21.10" evidence="13 14"/>
<evidence type="ECO:0000256" key="4">
    <source>
        <dbReference type="ARBA" id="ARBA00022723"/>
    </source>
</evidence>
<dbReference type="Gene3D" id="3.40.1350.10">
    <property type="match status" value="1"/>
</dbReference>
<comment type="caution">
    <text evidence="16">The sequence shown here is derived from an EMBL/GenBank/DDBJ whole genome shotgun (WGS) entry which is preliminary data.</text>
</comment>
<protein>
    <recommendedName>
        <fullName evidence="12 13">Holliday junction resolvase RecU</fullName>
        <ecNumber evidence="13 14">3.1.21.10</ecNumber>
    </recommendedName>
    <alternativeName>
        <fullName evidence="13">Recombination protein U homolog</fullName>
    </alternativeName>
</protein>
<keyword evidence="6 13" id="KW-0227">DNA damage</keyword>
<dbReference type="PIRSF" id="PIRSF037785">
    <property type="entry name" value="RecU"/>
    <property type="match status" value="1"/>
</dbReference>
<keyword evidence="8 13" id="KW-0460">Magnesium</keyword>
<sequence>MHYPNGKKLSVDAKKKPLPNPTIYSNRGMTLEEDINETNDYYRDTGKAIIHKKPTPVQIVQVDYPRRSAAVIKEAYFKQASTTDYNGVYKGRYVDFEAKETKNKTSFPLNNFHEHQMKHMESIIDHGGICFVIIRFSTLQATYFYPADSLLKHWKNSMNGGRKSISLESMKKEGYIIPIQYHVKVDYLHIIDMYYSTNGGNNNG</sequence>
<keyword evidence="4 13" id="KW-0479">Metal-binding</keyword>
<keyword evidence="2 13" id="KW-0963">Cytoplasm</keyword>
<feature type="site" description="Transition state stabilizer" evidence="13">
    <location>
        <position position="99"/>
    </location>
</feature>
<feature type="binding site" evidence="13">
    <location>
        <position position="116"/>
    </location>
    <ligand>
        <name>Mg(2+)</name>
        <dbReference type="ChEBI" id="CHEBI:18420"/>
    </ligand>
</feature>
<dbReference type="NCBIfam" id="NF002581">
    <property type="entry name" value="PRK02234.1-2"/>
    <property type="match status" value="1"/>
</dbReference>
<evidence type="ECO:0000256" key="15">
    <source>
        <dbReference type="SAM" id="MobiDB-lite"/>
    </source>
</evidence>
<keyword evidence="7 13" id="KW-0378">Hydrolase</keyword>
<dbReference type="NCBIfam" id="TIGR00648">
    <property type="entry name" value="recU"/>
    <property type="match status" value="1"/>
</dbReference>
<feature type="binding site" evidence="13">
    <location>
        <position position="82"/>
    </location>
    <ligand>
        <name>Mg(2+)</name>
        <dbReference type="ChEBI" id="CHEBI:18420"/>
    </ligand>
</feature>
<comment type="catalytic activity">
    <reaction evidence="13">
        <text>Endonucleolytic cleavage at a junction such as a reciprocal single-stranded crossover between two homologous DNA duplexes (Holliday junction).</text>
        <dbReference type="EC" id="3.1.21.10"/>
    </reaction>
</comment>
<evidence type="ECO:0000256" key="13">
    <source>
        <dbReference type="HAMAP-Rule" id="MF_00130"/>
    </source>
</evidence>
<evidence type="ECO:0000256" key="3">
    <source>
        <dbReference type="ARBA" id="ARBA00022722"/>
    </source>
</evidence>
<feature type="binding site" evidence="13">
    <location>
        <position position="97"/>
    </location>
    <ligand>
        <name>Mg(2+)</name>
        <dbReference type="ChEBI" id="CHEBI:18420"/>
    </ligand>
</feature>
<gene>
    <name evidence="13 16" type="primary">recU</name>
    <name evidence="16" type="ORF">ACFOZ1_07345</name>
</gene>
<evidence type="ECO:0000256" key="14">
    <source>
        <dbReference type="NCBIfam" id="TIGR00648"/>
    </source>
</evidence>
<organism evidence="16 17">
    <name type="scientific">Gracilibacillus marinus</name>
    <dbReference type="NCBI Taxonomy" id="630535"/>
    <lineage>
        <taxon>Bacteria</taxon>
        <taxon>Bacillati</taxon>
        <taxon>Bacillota</taxon>
        <taxon>Bacilli</taxon>
        <taxon>Bacillales</taxon>
        <taxon>Bacillaceae</taxon>
        <taxon>Gracilibacillus</taxon>
    </lineage>
</organism>
<evidence type="ECO:0000313" key="16">
    <source>
        <dbReference type="EMBL" id="MFC4387627.1"/>
    </source>
</evidence>
<dbReference type="CDD" id="cd22354">
    <property type="entry name" value="RecU-like"/>
    <property type="match status" value="1"/>
</dbReference>
<keyword evidence="5 13" id="KW-0255">Endonuclease</keyword>
<name>A0ABV8VUM7_9BACI</name>
<evidence type="ECO:0000256" key="10">
    <source>
        <dbReference type="ARBA" id="ARBA00023204"/>
    </source>
</evidence>
<evidence type="ECO:0000256" key="8">
    <source>
        <dbReference type="ARBA" id="ARBA00022842"/>
    </source>
</evidence>
<comment type="subcellular location">
    <subcellularLocation>
        <location evidence="1 13">Cytoplasm</location>
    </subcellularLocation>
</comment>
<evidence type="ECO:0000256" key="9">
    <source>
        <dbReference type="ARBA" id="ARBA00023172"/>
    </source>
</evidence>
<keyword evidence="9 13" id="KW-0233">DNA recombination</keyword>
<comment type="function">
    <text evidence="13">Endonuclease that resolves Holliday junction intermediates in genetic recombination. Cleaves mobile four-strand junctions by introducing symmetrical nicks in paired strands. Promotes annealing of linear ssDNA with homologous dsDNA. Required for DNA repair, homologous recombination and chromosome segregation.</text>
</comment>
<dbReference type="EMBL" id="JBHSDV010000001">
    <property type="protein sequence ID" value="MFC4387627.1"/>
    <property type="molecule type" value="Genomic_DNA"/>
</dbReference>
<evidence type="ECO:0000256" key="12">
    <source>
        <dbReference type="ARBA" id="ARBA00029523"/>
    </source>
</evidence>
<dbReference type="InterPro" id="IPR011856">
    <property type="entry name" value="tRNA_endonuc-like_dom_sf"/>
</dbReference>
<evidence type="ECO:0000256" key="2">
    <source>
        <dbReference type="ARBA" id="ARBA00022490"/>
    </source>
</evidence>